<sequence length="122" mass="13141">MSSENSATVPQDASATKASDVPVQAKGKGKAAATEDPVDTAMDEDDDDDEEDDDEAEGGDDDDNMDEIDLGNIVEGGRRTRGRVIDWAKAAEENPAEDEDDDDEDDYEPAVVEDQGDKMDED</sequence>
<comment type="caution">
    <text evidence="1">The sequence shown here is derived from an EMBL/GenBank/DDBJ whole genome shotgun (WGS) entry which is preliminary data.</text>
</comment>
<dbReference type="EMBL" id="MU393515">
    <property type="protein sequence ID" value="KAI4862936.1"/>
    <property type="molecule type" value="Genomic_DNA"/>
</dbReference>
<evidence type="ECO:0000313" key="1">
    <source>
        <dbReference type="EMBL" id="KAI4862936.1"/>
    </source>
</evidence>
<name>A0ACB9YUT0_9PEZI</name>
<evidence type="ECO:0000313" key="2">
    <source>
        <dbReference type="Proteomes" id="UP001497700"/>
    </source>
</evidence>
<keyword evidence="2" id="KW-1185">Reference proteome</keyword>
<reference evidence="1 2" key="1">
    <citation type="journal article" date="2022" name="New Phytol.">
        <title>Ecological generalism drives hyperdiversity of secondary metabolite gene clusters in xylarialean endophytes.</title>
        <authorList>
            <person name="Franco M.E.E."/>
            <person name="Wisecaver J.H."/>
            <person name="Arnold A.E."/>
            <person name="Ju Y.M."/>
            <person name="Slot J.C."/>
            <person name="Ahrendt S."/>
            <person name="Moore L.P."/>
            <person name="Eastman K.E."/>
            <person name="Scott K."/>
            <person name="Konkel Z."/>
            <person name="Mondo S.J."/>
            <person name="Kuo A."/>
            <person name="Hayes R.D."/>
            <person name="Haridas S."/>
            <person name="Andreopoulos B."/>
            <person name="Riley R."/>
            <person name="LaButti K."/>
            <person name="Pangilinan J."/>
            <person name="Lipzen A."/>
            <person name="Amirebrahimi M."/>
            <person name="Yan J."/>
            <person name="Adam C."/>
            <person name="Keymanesh K."/>
            <person name="Ng V."/>
            <person name="Louie K."/>
            <person name="Northen T."/>
            <person name="Drula E."/>
            <person name="Henrissat B."/>
            <person name="Hsieh H.M."/>
            <person name="Youens-Clark K."/>
            <person name="Lutzoni F."/>
            <person name="Miadlikowska J."/>
            <person name="Eastwood D.C."/>
            <person name="Hamelin R.C."/>
            <person name="Grigoriev I.V."/>
            <person name="U'Ren J.M."/>
        </authorList>
    </citation>
    <scope>NUCLEOTIDE SEQUENCE [LARGE SCALE GENOMIC DNA]</scope>
    <source>
        <strain evidence="1 2">CBS 119005</strain>
    </source>
</reference>
<protein>
    <submittedName>
        <fullName evidence="1">Histone chaperone domain CHZ-domain-containing protein</fullName>
    </submittedName>
</protein>
<organism evidence="1 2">
    <name type="scientific">Hypoxylon rubiginosum</name>
    <dbReference type="NCBI Taxonomy" id="110542"/>
    <lineage>
        <taxon>Eukaryota</taxon>
        <taxon>Fungi</taxon>
        <taxon>Dikarya</taxon>
        <taxon>Ascomycota</taxon>
        <taxon>Pezizomycotina</taxon>
        <taxon>Sordariomycetes</taxon>
        <taxon>Xylariomycetidae</taxon>
        <taxon>Xylariales</taxon>
        <taxon>Hypoxylaceae</taxon>
        <taxon>Hypoxylon</taxon>
    </lineage>
</organism>
<accession>A0ACB9YUT0</accession>
<dbReference type="Proteomes" id="UP001497700">
    <property type="component" value="Unassembled WGS sequence"/>
</dbReference>
<proteinExistence type="predicted"/>
<gene>
    <name evidence="1" type="ORF">F4820DRAFT_428753</name>
</gene>